<dbReference type="Proteomes" id="UP000053859">
    <property type="component" value="Unassembled WGS sequence"/>
</dbReference>
<dbReference type="InterPro" id="IPR009003">
    <property type="entry name" value="Peptidase_S1_PA"/>
</dbReference>
<gene>
    <name evidence="2" type="ORF">SAZU_3337</name>
</gene>
<evidence type="ECO:0000259" key="1">
    <source>
        <dbReference type="Pfam" id="PF20028"/>
    </source>
</evidence>
<dbReference type="AlphaFoldDB" id="A0A0K8PKW5"/>
<sequence length="696" mass="76059">MRRADGKSAGAALVLGSDTVLTCAHVVNDALGRALFDPRTPRLHEVFVTLDTPQGIERYPARVAHWVAPRTRDGEVVRDGDTEWLGDLAVLRVDAPPGSVPAPEARIAMSVGQKVRAWHGSGHTATFADLTVTALDGPVAYLDGMATGMAIGPGYSGGPLWCEQDGAVVGLVAAHFMPPCAPGSDTALPHSPQHLIRRSWGIPWQRVEDELRRLGALDNEDAALDDLDGPDYFAMRELVNAIEKALPPYTRGEIARQLARECGVGYGSAVTPPTTGELAAFLLTHPRALAAISEILRPRDSATTDRMLTVGRFSHIPLLLSPRERRHLHQLLRRLEPAVRLRFPEAVREATKRVAVPVDGDTLDVLLDQLEQRSGDGHSGNDALRVPVLLRVVEYIGALCPKPRQSDLRLWSDGVAARLGIPLSALHERRSDAEDWVRSVGNRPRHVRVLAQVTRAERGRHRLRIWCDEGTGPRQVSTDSSASYSASEVARELLRVLDTVAPTAENAGRPLVEVLVDRTGLNLPVDEWEARDPDQVVPGVLGVEFPLVVHCPELLHRNGRFLPDWQRRCQQLESGETLVVSGPSPDPHQIYYQLLGRLDTVRVAVDVPPGPRDAVVQMCLAVGIPVVVWDRGPDTDSHVVKHMAQLAIPELPDGVRVYRANARAHPSEFPGRPVLAWADANCAVPRLQLTEPQESA</sequence>
<name>A0A0K8PKW5_STRAJ</name>
<organism evidence="2 3">
    <name type="scientific">Streptomyces azureus</name>
    <dbReference type="NCBI Taxonomy" id="146537"/>
    <lineage>
        <taxon>Bacteria</taxon>
        <taxon>Bacillati</taxon>
        <taxon>Actinomycetota</taxon>
        <taxon>Actinomycetes</taxon>
        <taxon>Kitasatosporales</taxon>
        <taxon>Streptomycetaceae</taxon>
        <taxon>Streptomyces</taxon>
    </lineage>
</organism>
<dbReference type="Pfam" id="PF20028">
    <property type="entry name" value="VMAP-C"/>
    <property type="match status" value="1"/>
</dbReference>
<dbReference type="Pfam" id="PF13365">
    <property type="entry name" value="Trypsin_2"/>
    <property type="match status" value="1"/>
</dbReference>
<protein>
    <recommendedName>
        <fullName evidence="1">vWA-MoxR associated protein C-terminal domain-containing protein</fullName>
    </recommendedName>
</protein>
<proteinExistence type="predicted"/>
<evidence type="ECO:0000313" key="3">
    <source>
        <dbReference type="Proteomes" id="UP000053859"/>
    </source>
</evidence>
<evidence type="ECO:0000313" key="2">
    <source>
        <dbReference type="EMBL" id="GAP48511.1"/>
    </source>
</evidence>
<dbReference type="EMBL" id="DF968261">
    <property type="protein sequence ID" value="GAP48511.1"/>
    <property type="molecule type" value="Genomic_DNA"/>
</dbReference>
<reference evidence="2" key="1">
    <citation type="journal article" date="2015" name="Genome Announc.">
        <title>Draft Genome Sequence of Thiostrepton-Producing Streptomyces azureus ATCC 14921.</title>
        <authorList>
            <person name="Sakihara K."/>
            <person name="Maeda J."/>
            <person name="Tashiro K."/>
            <person name="Fujino Y."/>
            <person name="Kuhara S."/>
            <person name="Ohshima T."/>
            <person name="Ogata S."/>
            <person name="Doi K."/>
        </authorList>
    </citation>
    <scope>NUCLEOTIDE SEQUENCE [LARGE SCALE GENOMIC DNA]</scope>
    <source>
        <strain evidence="2">ATCC14921</strain>
    </source>
</reference>
<accession>A0A0K8PKW5</accession>
<dbReference type="SUPFAM" id="SSF50494">
    <property type="entry name" value="Trypsin-like serine proteases"/>
    <property type="match status" value="1"/>
</dbReference>
<dbReference type="InterPro" id="IPR045450">
    <property type="entry name" value="VMAP_C"/>
</dbReference>
<dbReference type="PATRIC" id="fig|146537.3.peg.3536"/>
<feature type="domain" description="vWA-MoxR associated protein C-terminal" evidence="1">
    <location>
        <begin position="460"/>
        <end position="680"/>
    </location>
</feature>
<keyword evidence="3" id="KW-1185">Reference proteome</keyword>
<dbReference type="Gene3D" id="2.40.10.120">
    <property type="match status" value="1"/>
</dbReference>